<keyword evidence="1" id="KW-0732">Signal</keyword>
<dbReference type="Proteomes" id="UP001160390">
    <property type="component" value="Unassembled WGS sequence"/>
</dbReference>
<gene>
    <name evidence="2" type="ORF">CCHLO57077_00009623</name>
</gene>
<evidence type="ECO:0000256" key="1">
    <source>
        <dbReference type="SAM" id="SignalP"/>
    </source>
</evidence>
<evidence type="ECO:0000313" key="3">
    <source>
        <dbReference type="Proteomes" id="UP001160390"/>
    </source>
</evidence>
<evidence type="ECO:0000313" key="2">
    <source>
        <dbReference type="EMBL" id="CAI6099339.1"/>
    </source>
</evidence>
<comment type="caution">
    <text evidence="2">The sequence shown here is derived from an EMBL/GenBank/DDBJ whole genome shotgun (WGS) entry which is preliminary data.</text>
</comment>
<name>A0AA35QC88_9HYPO</name>
<sequence>MNAIKTICGLCVVATAAAKLPENSGCGEINVVYTYVPAVAADAGLRQDAQKLIDAGCNTRIVLMGPDEDTSQLEARFQHVEFHVAGIGFGMRPATIPEIITGFENNNFLFRKTVPDTSTVYNYGPNTLLWSVARRFFIKGN</sequence>
<reference evidence="2" key="1">
    <citation type="submission" date="2023-01" db="EMBL/GenBank/DDBJ databases">
        <authorList>
            <person name="Piombo E."/>
        </authorList>
    </citation>
    <scope>NUCLEOTIDE SEQUENCE</scope>
</reference>
<dbReference type="AlphaFoldDB" id="A0AA35QC88"/>
<proteinExistence type="predicted"/>
<dbReference type="EMBL" id="CABFNP030001316">
    <property type="protein sequence ID" value="CAI6099339.1"/>
    <property type="molecule type" value="Genomic_DNA"/>
</dbReference>
<accession>A0AA35QC88</accession>
<feature type="signal peptide" evidence="1">
    <location>
        <begin position="1"/>
        <end position="18"/>
    </location>
</feature>
<feature type="chain" id="PRO_5041305304" evidence="1">
    <location>
        <begin position="19"/>
        <end position="141"/>
    </location>
</feature>
<organism evidence="2 3">
    <name type="scientific">Clonostachys chloroleuca</name>
    <dbReference type="NCBI Taxonomy" id="1926264"/>
    <lineage>
        <taxon>Eukaryota</taxon>
        <taxon>Fungi</taxon>
        <taxon>Dikarya</taxon>
        <taxon>Ascomycota</taxon>
        <taxon>Pezizomycotina</taxon>
        <taxon>Sordariomycetes</taxon>
        <taxon>Hypocreomycetidae</taxon>
        <taxon>Hypocreales</taxon>
        <taxon>Bionectriaceae</taxon>
        <taxon>Clonostachys</taxon>
    </lineage>
</organism>
<protein>
    <submittedName>
        <fullName evidence="2">Uncharacterized protein</fullName>
    </submittedName>
</protein>
<keyword evidence="3" id="KW-1185">Reference proteome</keyword>